<dbReference type="NCBIfam" id="TIGR02937">
    <property type="entry name" value="sigma70-ECF"/>
    <property type="match status" value="1"/>
</dbReference>
<dbReference type="AlphaFoldDB" id="A0A4R4DYH9"/>
<dbReference type="InterPro" id="IPR014284">
    <property type="entry name" value="RNA_pol_sigma-70_dom"/>
</dbReference>
<dbReference type="CDD" id="cd06171">
    <property type="entry name" value="Sigma70_r4"/>
    <property type="match status" value="1"/>
</dbReference>
<evidence type="ECO:0000256" key="2">
    <source>
        <dbReference type="ARBA" id="ARBA00023015"/>
    </source>
</evidence>
<dbReference type="InterPro" id="IPR007627">
    <property type="entry name" value="RNA_pol_sigma70_r2"/>
</dbReference>
<dbReference type="Gene3D" id="1.10.10.10">
    <property type="entry name" value="Winged helix-like DNA-binding domain superfamily/Winged helix DNA-binding domain"/>
    <property type="match status" value="1"/>
</dbReference>
<keyword evidence="4" id="KW-0804">Transcription</keyword>
<feature type="domain" description="RNA polymerase sigma-70 region 2" evidence="5">
    <location>
        <begin position="21"/>
        <end position="89"/>
    </location>
</feature>
<gene>
    <name evidence="7" type="ORF">E0486_11215</name>
</gene>
<dbReference type="SUPFAM" id="SSF88659">
    <property type="entry name" value="Sigma3 and sigma4 domains of RNA polymerase sigma factors"/>
    <property type="match status" value="1"/>
</dbReference>
<feature type="domain" description="RNA polymerase sigma factor 70 region 4 type 2" evidence="6">
    <location>
        <begin position="119"/>
        <end position="167"/>
    </location>
</feature>
<evidence type="ECO:0000256" key="3">
    <source>
        <dbReference type="ARBA" id="ARBA00023082"/>
    </source>
</evidence>
<evidence type="ECO:0000256" key="1">
    <source>
        <dbReference type="ARBA" id="ARBA00010641"/>
    </source>
</evidence>
<evidence type="ECO:0000313" key="8">
    <source>
        <dbReference type="Proteomes" id="UP000295164"/>
    </source>
</evidence>
<evidence type="ECO:0000256" key="4">
    <source>
        <dbReference type="ARBA" id="ARBA00023163"/>
    </source>
</evidence>
<reference evidence="7 8" key="1">
    <citation type="submission" date="2019-03" db="EMBL/GenBank/DDBJ databases">
        <authorList>
            <person name="Kim M.K.M."/>
        </authorList>
    </citation>
    <scope>NUCLEOTIDE SEQUENCE [LARGE SCALE GENOMIC DNA]</scope>
    <source>
        <strain evidence="7 8">17J68-15</strain>
    </source>
</reference>
<accession>A0A4R4DYH9</accession>
<evidence type="ECO:0000259" key="5">
    <source>
        <dbReference type="Pfam" id="PF04542"/>
    </source>
</evidence>
<dbReference type="InterPro" id="IPR039425">
    <property type="entry name" value="RNA_pol_sigma-70-like"/>
</dbReference>
<comment type="similarity">
    <text evidence="1">Belongs to the sigma-70 factor family. ECF subfamily.</text>
</comment>
<keyword evidence="8" id="KW-1185">Reference proteome</keyword>
<dbReference type="Pfam" id="PF08281">
    <property type="entry name" value="Sigma70_r4_2"/>
    <property type="match status" value="1"/>
</dbReference>
<organism evidence="7 8">
    <name type="scientific">Flaviaesturariibacter aridisoli</name>
    <dbReference type="NCBI Taxonomy" id="2545761"/>
    <lineage>
        <taxon>Bacteria</taxon>
        <taxon>Pseudomonadati</taxon>
        <taxon>Bacteroidota</taxon>
        <taxon>Chitinophagia</taxon>
        <taxon>Chitinophagales</taxon>
        <taxon>Chitinophagaceae</taxon>
        <taxon>Flaviaestuariibacter</taxon>
    </lineage>
</organism>
<protein>
    <submittedName>
        <fullName evidence="7">RNA polymerase sigma factor</fullName>
    </submittedName>
</protein>
<dbReference type="RefSeq" id="WP_131852272.1">
    <property type="nucleotide sequence ID" value="NZ_SKFH01000016.1"/>
</dbReference>
<dbReference type="GO" id="GO:0003677">
    <property type="term" value="F:DNA binding"/>
    <property type="evidence" value="ECO:0007669"/>
    <property type="project" value="InterPro"/>
</dbReference>
<dbReference type="InterPro" id="IPR036388">
    <property type="entry name" value="WH-like_DNA-bd_sf"/>
</dbReference>
<comment type="caution">
    <text evidence="7">The sequence shown here is derived from an EMBL/GenBank/DDBJ whole genome shotgun (WGS) entry which is preliminary data.</text>
</comment>
<dbReference type="InterPro" id="IPR013249">
    <property type="entry name" value="RNA_pol_sigma70_r4_t2"/>
</dbReference>
<evidence type="ECO:0000259" key="6">
    <source>
        <dbReference type="Pfam" id="PF08281"/>
    </source>
</evidence>
<dbReference type="PANTHER" id="PTHR43133:SF46">
    <property type="entry name" value="RNA POLYMERASE SIGMA-70 FACTOR ECF SUBFAMILY"/>
    <property type="match status" value="1"/>
</dbReference>
<dbReference type="Gene3D" id="1.10.1740.10">
    <property type="match status" value="1"/>
</dbReference>
<dbReference type="PANTHER" id="PTHR43133">
    <property type="entry name" value="RNA POLYMERASE ECF-TYPE SIGMA FACTO"/>
    <property type="match status" value="1"/>
</dbReference>
<proteinExistence type="inferred from homology"/>
<dbReference type="Pfam" id="PF04542">
    <property type="entry name" value="Sigma70_r2"/>
    <property type="match status" value="1"/>
</dbReference>
<sequence>MELQLLVKECGKGRASAQKALYERFARPLFLLCRRYLRTDEAAEEVLHNGFLKCFASIGRREYVSEAATAGWLKRIMVNECLMHLRRHNSFLQVALEEAPELPDNERVLDGLEASEIFLLVTKLPTGYRTVFNLYVLEEYSHKEIAALLGISEGTSKSQLSKARQLLQHLLIQSNPDYAFRQTR</sequence>
<dbReference type="OrthoDB" id="1056775at2"/>
<dbReference type="Proteomes" id="UP000295164">
    <property type="component" value="Unassembled WGS sequence"/>
</dbReference>
<dbReference type="EMBL" id="SKFH01000016">
    <property type="protein sequence ID" value="TCZ70518.1"/>
    <property type="molecule type" value="Genomic_DNA"/>
</dbReference>
<name>A0A4R4DYH9_9BACT</name>
<dbReference type="InterPro" id="IPR013325">
    <property type="entry name" value="RNA_pol_sigma_r2"/>
</dbReference>
<keyword evidence="3" id="KW-0731">Sigma factor</keyword>
<evidence type="ECO:0000313" key="7">
    <source>
        <dbReference type="EMBL" id="TCZ70518.1"/>
    </source>
</evidence>
<dbReference type="GO" id="GO:0006352">
    <property type="term" value="P:DNA-templated transcription initiation"/>
    <property type="evidence" value="ECO:0007669"/>
    <property type="project" value="InterPro"/>
</dbReference>
<dbReference type="InterPro" id="IPR013324">
    <property type="entry name" value="RNA_pol_sigma_r3/r4-like"/>
</dbReference>
<dbReference type="SUPFAM" id="SSF88946">
    <property type="entry name" value="Sigma2 domain of RNA polymerase sigma factors"/>
    <property type="match status" value="1"/>
</dbReference>
<keyword evidence="2" id="KW-0805">Transcription regulation</keyword>
<dbReference type="GO" id="GO:0016987">
    <property type="term" value="F:sigma factor activity"/>
    <property type="evidence" value="ECO:0007669"/>
    <property type="project" value="UniProtKB-KW"/>
</dbReference>